<dbReference type="CDD" id="cd10278">
    <property type="entry name" value="PQQ_MDH"/>
    <property type="match status" value="1"/>
</dbReference>
<keyword evidence="9" id="KW-0732">Signal</keyword>
<comment type="cofactor">
    <cofactor evidence="7">
        <name>Ca(2+)</name>
        <dbReference type="ChEBI" id="CHEBI:29108"/>
    </cofactor>
    <text evidence="7">Binds 1 Ca(2+) ion per subunit.</text>
</comment>
<dbReference type="PANTHER" id="PTHR32303">
    <property type="entry name" value="QUINOPROTEIN ALCOHOL DEHYDROGENASE (CYTOCHROME C)"/>
    <property type="match status" value="1"/>
</dbReference>
<dbReference type="RefSeq" id="WP_106340449.1">
    <property type="nucleotide sequence ID" value="NZ_PVZS01000045.1"/>
</dbReference>
<gene>
    <name evidence="11" type="ORF">SLNSH_23090</name>
</gene>
<feature type="active site" description="Proton acceptor" evidence="5">
    <location>
        <position position="320"/>
    </location>
</feature>
<feature type="binding site" evidence="6">
    <location>
        <position position="132"/>
    </location>
    <ligand>
        <name>pyrroloquinoline quinone</name>
        <dbReference type="ChEBI" id="CHEBI:58442"/>
    </ligand>
</feature>
<feature type="signal peptide" evidence="9">
    <location>
        <begin position="1"/>
        <end position="23"/>
    </location>
</feature>
<dbReference type="InterPro" id="IPR011047">
    <property type="entry name" value="Quinoprotein_ADH-like_sf"/>
</dbReference>
<dbReference type="AlphaFoldDB" id="A0A2T1HM03"/>
<dbReference type="InterPro" id="IPR002372">
    <property type="entry name" value="PQQ_rpt_dom"/>
</dbReference>
<dbReference type="Gene3D" id="2.140.10.10">
    <property type="entry name" value="Quinoprotein alcohol dehydrogenase-like superfamily"/>
    <property type="match status" value="1"/>
</dbReference>
<evidence type="ECO:0000256" key="4">
    <source>
        <dbReference type="ARBA" id="ARBA00023002"/>
    </source>
</evidence>
<keyword evidence="4" id="KW-0560">Oxidoreductase</keyword>
<dbReference type="SUPFAM" id="SSF50998">
    <property type="entry name" value="Quinoprotein alcohol dehydrogenase-like"/>
    <property type="match status" value="1"/>
</dbReference>
<comment type="similarity">
    <text evidence="1">Belongs to the bacterial PQQ dehydrogenase family.</text>
</comment>
<organism evidence="11 12">
    <name type="scientific">Alsobacter soli</name>
    <dbReference type="NCBI Taxonomy" id="2109933"/>
    <lineage>
        <taxon>Bacteria</taxon>
        <taxon>Pseudomonadati</taxon>
        <taxon>Pseudomonadota</taxon>
        <taxon>Alphaproteobacteria</taxon>
        <taxon>Hyphomicrobiales</taxon>
        <taxon>Alsobacteraceae</taxon>
        <taxon>Alsobacter</taxon>
    </lineage>
</organism>
<accession>A0A2T1HM03</accession>
<feature type="binding site" evidence="7">
    <location>
        <position position="320"/>
    </location>
    <ligand>
        <name>Ca(2+)</name>
        <dbReference type="ChEBI" id="CHEBI:29108"/>
    </ligand>
</feature>
<evidence type="ECO:0000256" key="6">
    <source>
        <dbReference type="PIRSR" id="PIRSR617512-2"/>
    </source>
</evidence>
<feature type="binding site" evidence="7">
    <location>
        <position position="194"/>
    </location>
    <ligand>
        <name>Ca(2+)</name>
        <dbReference type="ChEBI" id="CHEBI:29108"/>
    </ligand>
</feature>
<evidence type="ECO:0000259" key="10">
    <source>
        <dbReference type="Pfam" id="PF01011"/>
    </source>
</evidence>
<comment type="cofactor">
    <cofactor evidence="6">
        <name>pyrroloquinoline quinone</name>
        <dbReference type="ChEBI" id="CHEBI:58442"/>
    </cofactor>
    <text evidence="6">Binds 1 PQQ group per subunit.</text>
</comment>
<dbReference type="GO" id="GO:0005509">
    <property type="term" value="F:calcium ion binding"/>
    <property type="evidence" value="ECO:0007669"/>
    <property type="project" value="InterPro"/>
</dbReference>
<dbReference type="InterPro" id="IPR017512">
    <property type="entry name" value="PQQ_MeOH/EtOH_DH"/>
</dbReference>
<evidence type="ECO:0000313" key="12">
    <source>
        <dbReference type="Proteomes" id="UP000239772"/>
    </source>
</evidence>
<evidence type="ECO:0000256" key="5">
    <source>
        <dbReference type="PIRSR" id="PIRSR617512-1"/>
    </source>
</evidence>
<reference evidence="12" key="1">
    <citation type="submission" date="2018-03" db="EMBL/GenBank/DDBJ databases">
        <authorList>
            <person name="Sun L."/>
            <person name="Liu H."/>
            <person name="Chen W."/>
            <person name="Huang K."/>
            <person name="Liu W."/>
            <person name="Gao X."/>
        </authorList>
    </citation>
    <scope>NUCLEOTIDE SEQUENCE [LARGE SCALE GENOMIC DNA]</scope>
    <source>
        <strain evidence="12">SH9</strain>
    </source>
</reference>
<evidence type="ECO:0000256" key="7">
    <source>
        <dbReference type="PIRSR" id="PIRSR617512-3"/>
    </source>
</evidence>
<comment type="caution">
    <text evidence="11">The sequence shown here is derived from an EMBL/GenBank/DDBJ whole genome shotgun (WGS) entry which is preliminary data.</text>
</comment>
<dbReference type="SMART" id="SM00564">
    <property type="entry name" value="PQQ"/>
    <property type="match status" value="5"/>
</dbReference>
<keyword evidence="12" id="KW-1185">Reference proteome</keyword>
<keyword evidence="8" id="KW-1015">Disulfide bond</keyword>
<feature type="binding site" evidence="6">
    <location>
        <position position="176"/>
    </location>
    <ligand>
        <name>pyrroloquinoline quinone</name>
        <dbReference type="ChEBI" id="CHEBI:58442"/>
    </ligand>
</feature>
<sequence length="608" mass="65851">MHARLKLLAPLAALALVSPPSLSFGQDLQTLSKDAKQWVMPGRDYAGTRFSPLDQIKPENVGQLQVAWTFSVGKNRGQESATLVVDNTLYVVAPYPNKVFALDATTGDLKWTYVPDTERAAQGVACCDVVNRGPAYDNGRLFVATLDNHVVALDAKTGKEIWNAKVGDINRGETITMAPLAVKGKVIVGDSGGELGVRGKLVAVDQGTGKVVWTAFSTGPDKDVLIGPDFKPHYDWLKGKDLGVSTWPPDKWSIGGGTIWGWITYDPELNQIYYGTGNPGPWNSNQRPGDNLWTSTIFARDADTGQAKWAYQANPHDLWDHDEINENVLVDLPINGQTRKVLIHPGRNGYMYVIDRQTGEVISADAYDTVNAYLGVDLKTGRPKPNEQMQPALGKTIENVCPASPGVKDWQPTAWSPRTNLLYVPHQHLCMNFKTAEVGYIAGTPYVGATVDMYAGPGGYRGEFMAWDPVKKTKVWSIKENFPVWSGALVTAGDVAFYGTMDRMFKAVDAKSGQQLWQFRTSSGIIGQPMSFQGADGRQYVAILSGVGGWPGVVANAEVDPRVRNAALGFAGATQDLGTYTEGGSTLFVFALPQAQAQGGKPASPAPQ</sequence>
<feature type="domain" description="Pyrrolo-quinoline quinone repeat" evidence="10">
    <location>
        <begin position="477"/>
        <end position="541"/>
    </location>
</feature>
<dbReference type="OrthoDB" id="9794322at2"/>
<feature type="domain" description="Pyrrolo-quinoline quinone repeat" evidence="10">
    <location>
        <begin position="38"/>
        <end position="362"/>
    </location>
</feature>
<proteinExistence type="inferred from homology"/>
<protein>
    <submittedName>
        <fullName evidence="11">PQQ-dependent dehydrogenase, methanol/ethanol family</fullName>
    </submittedName>
</protein>
<evidence type="ECO:0000256" key="9">
    <source>
        <dbReference type="SAM" id="SignalP"/>
    </source>
</evidence>
<evidence type="ECO:0000256" key="8">
    <source>
        <dbReference type="PIRSR" id="PIRSR617512-4"/>
    </source>
</evidence>
<name>A0A2T1HM03_9HYPH</name>
<dbReference type="PANTHER" id="PTHR32303:SF4">
    <property type="entry name" value="QUINOPROTEIN GLUCOSE DEHYDROGENASE"/>
    <property type="match status" value="1"/>
</dbReference>
<evidence type="ECO:0000256" key="3">
    <source>
        <dbReference type="ARBA" id="ARBA00022891"/>
    </source>
</evidence>
<evidence type="ECO:0000256" key="1">
    <source>
        <dbReference type="ARBA" id="ARBA00008156"/>
    </source>
</evidence>
<feature type="binding site" evidence="6">
    <location>
        <position position="258"/>
    </location>
    <ligand>
        <name>pyrroloquinoline quinone</name>
        <dbReference type="ChEBI" id="CHEBI:58442"/>
    </ligand>
</feature>
<evidence type="ECO:0000313" key="11">
    <source>
        <dbReference type="EMBL" id="PSC02621.1"/>
    </source>
</evidence>
<dbReference type="EMBL" id="PVZS01000045">
    <property type="protein sequence ID" value="PSC02621.1"/>
    <property type="molecule type" value="Genomic_DNA"/>
</dbReference>
<dbReference type="Proteomes" id="UP000239772">
    <property type="component" value="Unassembled WGS sequence"/>
</dbReference>
<dbReference type="InterPro" id="IPR018391">
    <property type="entry name" value="PQQ_b-propeller_rpt"/>
</dbReference>
<feature type="chain" id="PRO_5015723950" evidence="9">
    <location>
        <begin position="24"/>
        <end position="608"/>
    </location>
</feature>
<feature type="binding site" evidence="6">
    <location>
        <position position="79"/>
    </location>
    <ligand>
        <name>pyrroloquinoline quinone</name>
        <dbReference type="ChEBI" id="CHEBI:58442"/>
    </ligand>
</feature>
<feature type="disulfide bond" evidence="8">
    <location>
        <begin position="126"/>
        <end position="127"/>
    </location>
</feature>
<dbReference type="NCBIfam" id="TIGR03075">
    <property type="entry name" value="PQQ_enz_alc_DH"/>
    <property type="match status" value="1"/>
</dbReference>
<dbReference type="GO" id="GO:0016614">
    <property type="term" value="F:oxidoreductase activity, acting on CH-OH group of donors"/>
    <property type="evidence" value="ECO:0007669"/>
    <property type="project" value="InterPro"/>
</dbReference>
<feature type="binding site" evidence="7">
    <location>
        <position position="278"/>
    </location>
    <ligand>
        <name>Ca(2+)</name>
        <dbReference type="ChEBI" id="CHEBI:29108"/>
    </ligand>
</feature>
<keyword evidence="2 7" id="KW-0479">Metal-binding</keyword>
<keyword evidence="7" id="KW-0106">Calcium</keyword>
<dbReference type="GO" id="GO:0016020">
    <property type="term" value="C:membrane"/>
    <property type="evidence" value="ECO:0007669"/>
    <property type="project" value="InterPro"/>
</dbReference>
<evidence type="ECO:0000256" key="2">
    <source>
        <dbReference type="ARBA" id="ARBA00022723"/>
    </source>
</evidence>
<dbReference type="Pfam" id="PF01011">
    <property type="entry name" value="PQQ"/>
    <property type="match status" value="2"/>
</dbReference>
<keyword evidence="3 6" id="KW-0634">PQQ</keyword>